<evidence type="ECO:0000313" key="1">
    <source>
        <dbReference type="EMBL" id="DAD67237.1"/>
    </source>
</evidence>
<sequence>MNKDTTLAWLQELSARGVIQPTGAERFSTYPRPGQEPSTVTPAMSRKLIAQKVARSAKGNIARMSTKRYAQRAAHKAKQLGRVPHSSRILTEAYAAEPGYVIPTAPGDRWAYNEAICMRHVEEVALDGLVVQLGWTTAVAASITDCKYDEGLDTFDLLKGMIARVEQSQQPTIAAHREEAIEVLEDVTQYVKDAFSRWED</sequence>
<proteinExistence type="predicted"/>
<protein>
    <submittedName>
        <fullName evidence="1">Uncharacterized protein</fullName>
    </submittedName>
</protein>
<accession>A0A8S5LB64</accession>
<dbReference type="EMBL" id="BK014672">
    <property type="protein sequence ID" value="DAD67237.1"/>
    <property type="molecule type" value="Genomic_DNA"/>
</dbReference>
<organism evidence="1">
    <name type="scientific">Siphoviridae sp. ctXOZ1</name>
    <dbReference type="NCBI Taxonomy" id="2823585"/>
    <lineage>
        <taxon>Viruses</taxon>
        <taxon>Duplodnaviria</taxon>
        <taxon>Heunggongvirae</taxon>
        <taxon>Uroviricota</taxon>
        <taxon>Caudoviricetes</taxon>
    </lineage>
</organism>
<reference evidence="1" key="1">
    <citation type="journal article" date="2021" name="Proc. Natl. Acad. Sci. U.S.A.">
        <title>A Catalog of Tens of Thousands of Viruses from Human Metagenomes Reveals Hidden Associations with Chronic Diseases.</title>
        <authorList>
            <person name="Tisza M.J."/>
            <person name="Buck C.B."/>
        </authorList>
    </citation>
    <scope>NUCLEOTIDE SEQUENCE</scope>
    <source>
        <strain evidence="1">CtXOZ1</strain>
    </source>
</reference>
<name>A0A8S5LB64_9CAUD</name>